<comment type="caution">
    <text evidence="2">The sequence shown here is derived from an EMBL/GenBank/DDBJ whole genome shotgun (WGS) entry which is preliminary data.</text>
</comment>
<name>X0WP51_9ZZZZ</name>
<accession>X0WP51</accession>
<reference evidence="2" key="1">
    <citation type="journal article" date="2014" name="Front. Microbiol.">
        <title>High frequency of phylogenetically diverse reductive dehalogenase-homologous genes in deep subseafloor sedimentary metagenomes.</title>
        <authorList>
            <person name="Kawai M."/>
            <person name="Futagami T."/>
            <person name="Toyoda A."/>
            <person name="Takaki Y."/>
            <person name="Nishi S."/>
            <person name="Hori S."/>
            <person name="Arai W."/>
            <person name="Tsubouchi T."/>
            <person name="Morono Y."/>
            <person name="Uchiyama I."/>
            <person name="Ito T."/>
            <person name="Fujiyama A."/>
            <person name="Inagaki F."/>
            <person name="Takami H."/>
        </authorList>
    </citation>
    <scope>NUCLEOTIDE SEQUENCE</scope>
    <source>
        <strain evidence="2">Expedition CK06-06</strain>
    </source>
</reference>
<organism evidence="2">
    <name type="scientific">marine sediment metagenome</name>
    <dbReference type="NCBI Taxonomy" id="412755"/>
    <lineage>
        <taxon>unclassified sequences</taxon>
        <taxon>metagenomes</taxon>
        <taxon>ecological metagenomes</taxon>
    </lineage>
</organism>
<feature type="region of interest" description="Disordered" evidence="1">
    <location>
        <begin position="53"/>
        <end position="77"/>
    </location>
</feature>
<dbReference type="EMBL" id="BARS01046740">
    <property type="protein sequence ID" value="GAG32430.1"/>
    <property type="molecule type" value="Genomic_DNA"/>
</dbReference>
<evidence type="ECO:0000256" key="1">
    <source>
        <dbReference type="SAM" id="MobiDB-lite"/>
    </source>
</evidence>
<proteinExistence type="predicted"/>
<feature type="non-terminal residue" evidence="2">
    <location>
        <position position="1"/>
    </location>
</feature>
<evidence type="ECO:0000313" key="2">
    <source>
        <dbReference type="EMBL" id="GAG32430.1"/>
    </source>
</evidence>
<gene>
    <name evidence="2" type="ORF">S01H1_70302</name>
</gene>
<sequence>ETVIMVQAHATADAIARHQSKILGFCTRMLVQADQDAVALLIGDDFQLIDDSGTTQAAEERDEDWRDNEAIDDNLGF</sequence>
<protein>
    <submittedName>
        <fullName evidence="2">Uncharacterized protein</fullName>
    </submittedName>
</protein>
<dbReference type="AlphaFoldDB" id="X0WP51"/>